<feature type="domain" description="Retrovirus-related Pol polyprotein from transposon TNT 1-94-like beta-barrel" evidence="2">
    <location>
        <begin position="196"/>
        <end position="270"/>
    </location>
</feature>
<evidence type="ECO:0000313" key="3">
    <source>
        <dbReference type="EnsemblPlants" id="AUR62027640-RA:cds"/>
    </source>
</evidence>
<keyword evidence="1" id="KW-0732">Signal</keyword>
<sequence>MSEGFSCMYLWCSCILYLSVSKELANLEAEDKLMKFLLRLNSGFDSTITNILAMDPLPTINKAFSIAQQIEKQKERNFSKGNNTQNFMKDWRKEKYDRKCDHCKGKGHTIDSCFELHGNPEWYNTLKASKPAGLENGTSAISGVDSDMLSLICQEVMKTMKGKQNSKGAGMSCANFAGTDTYSLNCSVNTGSSCLWIIDSGACDHMIYDRSLFVNEKKLGRPVRVCLPDGSFKYVDLVGSVCLSDKLILHDVMLVEGFKHNLLSIGKLLDQTGVKVFFTRNGCCFQVLSSEEVIGHGLRQNGLYYFSTDEVINVADNNAILGCNNVDNNTSAGHGFSLLDKTSTSMSNKGRNGVGIDLLHARLGHVSLSKMKHVSGIDCSDSANSALSNSEHVSAHSHIPTVVPIEQDNLRRSSRPVKPSSKYQDFETTYIPHRDVTSEYSESFAVNSCKIIEPDAGMEECISVATPMSTGLKLFLEDGDLLSEPDTYKRLVGRLLYLGITRPDLSYAVQHLSQFMHAPRITHLRAALHVIKYLKGTVDSGLWYSANSTLDLQGYSDADWGGCQFSSRSLSAYAIFLGSNLVSWKTKKQRSVSKSSTESEYRSMPVTSSELEWVYGLLEDLQVKIHTAQFVMFQAWTVG</sequence>
<dbReference type="PANTHER" id="PTHR11439">
    <property type="entry name" value="GAG-POL-RELATED RETROTRANSPOSON"/>
    <property type="match status" value="1"/>
</dbReference>
<evidence type="ECO:0000256" key="1">
    <source>
        <dbReference type="SAM" id="SignalP"/>
    </source>
</evidence>
<feature type="signal peptide" evidence="1">
    <location>
        <begin position="1"/>
        <end position="21"/>
    </location>
</feature>
<dbReference type="AlphaFoldDB" id="A0A803MDU7"/>
<name>A0A803MDU7_CHEQI</name>
<feature type="chain" id="PRO_5031150913" description="Retrovirus-related Pol polyprotein from transposon TNT 1-94-like beta-barrel domain-containing protein" evidence="1">
    <location>
        <begin position="22"/>
        <end position="639"/>
    </location>
</feature>
<proteinExistence type="predicted"/>
<dbReference type="PANTHER" id="PTHR11439:SF498">
    <property type="entry name" value="DNAK FAMILY PROTEIN"/>
    <property type="match status" value="1"/>
</dbReference>
<dbReference type="CDD" id="cd09272">
    <property type="entry name" value="RNase_HI_RT_Ty1"/>
    <property type="match status" value="1"/>
</dbReference>
<reference evidence="3" key="2">
    <citation type="submission" date="2021-03" db="UniProtKB">
        <authorList>
            <consortium name="EnsemblPlants"/>
        </authorList>
    </citation>
    <scope>IDENTIFICATION</scope>
</reference>
<dbReference type="EnsemblPlants" id="AUR62027640-RA">
    <property type="protein sequence ID" value="AUR62027640-RA:cds"/>
    <property type="gene ID" value="AUR62027640"/>
</dbReference>
<keyword evidence="4" id="KW-1185">Reference proteome</keyword>
<reference evidence="3" key="1">
    <citation type="journal article" date="2017" name="Nature">
        <title>The genome of Chenopodium quinoa.</title>
        <authorList>
            <person name="Jarvis D.E."/>
            <person name="Ho Y.S."/>
            <person name="Lightfoot D.J."/>
            <person name="Schmoeckel S.M."/>
            <person name="Li B."/>
            <person name="Borm T.J.A."/>
            <person name="Ohyanagi H."/>
            <person name="Mineta K."/>
            <person name="Michell C.T."/>
            <person name="Saber N."/>
            <person name="Kharbatia N.M."/>
            <person name="Rupper R.R."/>
            <person name="Sharp A.R."/>
            <person name="Dally N."/>
            <person name="Boughton B.A."/>
            <person name="Woo Y.H."/>
            <person name="Gao G."/>
            <person name="Schijlen E.G.W.M."/>
            <person name="Guo X."/>
            <person name="Momin A.A."/>
            <person name="Negrao S."/>
            <person name="Al-Babili S."/>
            <person name="Gehring C."/>
            <person name="Roessner U."/>
            <person name="Jung C."/>
            <person name="Murphy K."/>
            <person name="Arold S.T."/>
            <person name="Gojobori T."/>
            <person name="van der Linden C.G."/>
            <person name="van Loo E.N."/>
            <person name="Jellen E.N."/>
            <person name="Maughan P.J."/>
            <person name="Tester M."/>
        </authorList>
    </citation>
    <scope>NUCLEOTIDE SEQUENCE [LARGE SCALE GENOMIC DNA]</scope>
    <source>
        <strain evidence="3">cv. PI 614886</strain>
    </source>
</reference>
<dbReference type="Proteomes" id="UP000596660">
    <property type="component" value="Unplaced"/>
</dbReference>
<dbReference type="Gramene" id="AUR62027640-RA">
    <property type="protein sequence ID" value="AUR62027640-RA:cds"/>
    <property type="gene ID" value="AUR62027640"/>
</dbReference>
<organism evidence="3 4">
    <name type="scientific">Chenopodium quinoa</name>
    <name type="common">Quinoa</name>
    <dbReference type="NCBI Taxonomy" id="63459"/>
    <lineage>
        <taxon>Eukaryota</taxon>
        <taxon>Viridiplantae</taxon>
        <taxon>Streptophyta</taxon>
        <taxon>Embryophyta</taxon>
        <taxon>Tracheophyta</taxon>
        <taxon>Spermatophyta</taxon>
        <taxon>Magnoliopsida</taxon>
        <taxon>eudicotyledons</taxon>
        <taxon>Gunneridae</taxon>
        <taxon>Pentapetalae</taxon>
        <taxon>Caryophyllales</taxon>
        <taxon>Chenopodiaceae</taxon>
        <taxon>Chenopodioideae</taxon>
        <taxon>Atripliceae</taxon>
        <taxon>Chenopodium</taxon>
    </lineage>
</organism>
<dbReference type="OMA" id="IEFARND"/>
<accession>A0A803MDU7</accession>
<protein>
    <recommendedName>
        <fullName evidence="2">Retrovirus-related Pol polyprotein from transposon TNT 1-94-like beta-barrel domain-containing protein</fullName>
    </recommendedName>
</protein>
<evidence type="ECO:0000313" key="4">
    <source>
        <dbReference type="Proteomes" id="UP000596660"/>
    </source>
</evidence>
<dbReference type="Pfam" id="PF22936">
    <property type="entry name" value="Pol_BBD"/>
    <property type="match status" value="1"/>
</dbReference>
<dbReference type="InterPro" id="IPR054722">
    <property type="entry name" value="PolX-like_BBD"/>
</dbReference>
<evidence type="ECO:0000259" key="2">
    <source>
        <dbReference type="Pfam" id="PF22936"/>
    </source>
</evidence>